<feature type="transmembrane region" description="Helical" evidence="1">
    <location>
        <begin position="55"/>
        <end position="74"/>
    </location>
</feature>
<feature type="transmembrane region" description="Helical" evidence="1">
    <location>
        <begin position="26"/>
        <end position="43"/>
    </location>
</feature>
<dbReference type="InterPro" id="IPR008523">
    <property type="entry name" value="DUF805"/>
</dbReference>
<sequence>MSFTESLKSVFSQYVGFSGRARRSEYWWFALFAILLNVVARILDSVLFDTSTASTGIFGIIVGLALFLPGLAVAVRRLHDTDRTGWWVLIGLVPLVGAIVLLVFMVSDSKPGANRFGASPKEQAVGAPGFA</sequence>
<evidence type="ECO:0000313" key="2">
    <source>
        <dbReference type="EMBL" id="REG01129.1"/>
    </source>
</evidence>
<keyword evidence="1" id="KW-1133">Transmembrane helix</keyword>
<evidence type="ECO:0000256" key="1">
    <source>
        <dbReference type="SAM" id="Phobius"/>
    </source>
</evidence>
<dbReference type="Pfam" id="PF05656">
    <property type="entry name" value="DUF805"/>
    <property type="match status" value="1"/>
</dbReference>
<organism evidence="2 3">
    <name type="scientific">Asanoa ferruginea</name>
    <dbReference type="NCBI Taxonomy" id="53367"/>
    <lineage>
        <taxon>Bacteria</taxon>
        <taxon>Bacillati</taxon>
        <taxon>Actinomycetota</taxon>
        <taxon>Actinomycetes</taxon>
        <taxon>Micromonosporales</taxon>
        <taxon>Micromonosporaceae</taxon>
        <taxon>Asanoa</taxon>
    </lineage>
</organism>
<proteinExistence type="predicted"/>
<dbReference type="PANTHER" id="PTHR34980">
    <property type="entry name" value="INNER MEMBRANE PROTEIN-RELATED-RELATED"/>
    <property type="match status" value="1"/>
</dbReference>
<dbReference type="PANTHER" id="PTHR34980:SF2">
    <property type="entry name" value="INNER MEMBRANE PROTEIN YHAH-RELATED"/>
    <property type="match status" value="1"/>
</dbReference>
<dbReference type="RefSeq" id="WP_116073166.1">
    <property type="nucleotide sequence ID" value="NZ_BONB01000008.1"/>
</dbReference>
<evidence type="ECO:0000313" key="3">
    <source>
        <dbReference type="Proteomes" id="UP000256913"/>
    </source>
</evidence>
<dbReference type="GO" id="GO:0005886">
    <property type="term" value="C:plasma membrane"/>
    <property type="evidence" value="ECO:0007669"/>
    <property type="project" value="TreeGrafter"/>
</dbReference>
<comment type="caution">
    <text evidence="2">The sequence shown here is derived from an EMBL/GenBank/DDBJ whole genome shotgun (WGS) entry which is preliminary data.</text>
</comment>
<keyword evidence="1" id="KW-0472">Membrane</keyword>
<reference evidence="2 3" key="1">
    <citation type="submission" date="2018-08" db="EMBL/GenBank/DDBJ databases">
        <title>Sequencing the genomes of 1000 actinobacteria strains.</title>
        <authorList>
            <person name="Klenk H.-P."/>
        </authorList>
    </citation>
    <scope>NUCLEOTIDE SEQUENCE [LARGE SCALE GENOMIC DNA]</scope>
    <source>
        <strain evidence="2 3">DSM 44099</strain>
    </source>
</reference>
<accession>A0A3D9ZUU9</accession>
<dbReference type="EMBL" id="QUMQ01000001">
    <property type="protein sequence ID" value="REG01129.1"/>
    <property type="molecule type" value="Genomic_DNA"/>
</dbReference>
<protein>
    <submittedName>
        <fullName evidence="2">Uncharacterized membrane protein YhaH (DUF805 family)</fullName>
    </submittedName>
</protein>
<feature type="transmembrane region" description="Helical" evidence="1">
    <location>
        <begin position="86"/>
        <end position="106"/>
    </location>
</feature>
<keyword evidence="3" id="KW-1185">Reference proteome</keyword>
<dbReference type="OrthoDB" id="9812349at2"/>
<dbReference type="AlphaFoldDB" id="A0A3D9ZUU9"/>
<keyword evidence="1" id="KW-0812">Transmembrane</keyword>
<dbReference type="Proteomes" id="UP000256913">
    <property type="component" value="Unassembled WGS sequence"/>
</dbReference>
<name>A0A3D9ZUU9_9ACTN</name>
<gene>
    <name evidence="2" type="ORF">DFJ67_7206</name>
</gene>